<accession>A0A6N1P216</accession>
<reference evidence="1" key="1">
    <citation type="submission" date="2017-01" db="EMBL/GenBank/DDBJ databases">
        <authorList>
            <person name="Assis F.L."/>
            <person name="Abrahao J.S."/>
            <person name="Silva L."/>
            <person name="Khalil J.B."/>
            <person name="Rodrigues R."/>
            <person name="Silva L.S."/>
            <person name="Arantes T."/>
            <person name="Boratto P."/>
            <person name="Andrade M."/>
            <person name="Kroon E.G."/>
            <person name="Ribeiro B."/>
            <person name="Bergier I."/>
            <person name="Seligmann H."/>
            <person name="Ghigo E."/>
            <person name="Colson P."/>
            <person name="Levasseur A."/>
            <person name="Raoult D."/>
            <person name="Scola B.L."/>
        </authorList>
    </citation>
    <scope>NUCLEOTIDE SEQUENCE</scope>
    <source>
        <strain evidence="1">Soda lake</strain>
    </source>
</reference>
<name>A0A6N1P216_9VIRU</name>
<evidence type="ECO:0000313" key="1">
    <source>
        <dbReference type="EMBL" id="QKU35071.1"/>
    </source>
</evidence>
<proteinExistence type="predicted"/>
<dbReference type="RefSeq" id="YP_010781724.1">
    <property type="nucleotide sequence ID" value="NC_075039.1"/>
</dbReference>
<sequence>MKNVVVLTNNEQKKFKFFWDLGMSQQDPRLCVRQVSTKVYSYHIFGINITDKKLLDHISSRDGIIVIVDVINQNIVENIKRILDNNANIPTLLVYEGENNDHQHILKKIIKSKYHKYYFHHINNTSPIYNDDNKESEYDVKSWFNEEISKPKNNIKPQTTSITIPLYEMAQLFENANLPIYMWDHYGRLRIVYYSIMTYGFIQTIDPNGWLCTNWRKYKTSIGHGHLWHYTLTRFWAHIIYNLSKKYKNFDDLYINNPTIHNGQLFKEYYTEEILFSPYARNNWVDPNIKKITMS</sequence>
<organism evidence="1">
    <name type="scientific">Tupanvirus soda lake</name>
    <dbReference type="NCBI Taxonomy" id="2126985"/>
    <lineage>
        <taxon>Viruses</taxon>
        <taxon>Varidnaviria</taxon>
        <taxon>Bamfordvirae</taxon>
        <taxon>Nucleocytoviricota</taxon>
        <taxon>Megaviricetes</taxon>
        <taxon>Imitervirales</taxon>
        <taxon>Mimiviridae</taxon>
        <taxon>Megamimivirinae</taxon>
        <taxon>Tupanvirus</taxon>
        <taxon>Tupanvirus salinum</taxon>
    </lineage>
</organism>
<reference evidence="1" key="2">
    <citation type="journal article" date="2018" name="Nat. Commun.">
        <title>Tailed giant Tupanvirus possesses the most complete translational apparatus of the known virosphere.</title>
        <authorList>
            <person name="Abrahao J."/>
            <person name="Silva L."/>
            <person name="Silva L.S."/>
            <person name="Khalil J.Y.B."/>
            <person name="Rodrigues R."/>
            <person name="Arantes T."/>
            <person name="Assis F."/>
            <person name="Boratto P."/>
            <person name="Andrade M."/>
            <person name="Kroon E.G."/>
            <person name="Ribeiro B."/>
            <person name="Bergier I."/>
            <person name="Seligmann H."/>
            <person name="Ghigo E."/>
            <person name="Colson P."/>
            <person name="Levasseur A."/>
            <person name="Kroemer G."/>
            <person name="Raoult D."/>
            <person name="La Scola B."/>
        </authorList>
    </citation>
    <scope>NUCLEOTIDE SEQUENCE [LARGE SCALE GENOMIC DNA]</scope>
    <source>
        <strain evidence="1">Soda lake</strain>
    </source>
</reference>
<dbReference type="GeneID" id="80518488"/>
<protein>
    <submittedName>
        <fullName evidence="1">Uncharacterized protein</fullName>
    </submittedName>
</protein>
<dbReference type="EMBL" id="KY523104">
    <property type="protein sequence ID" value="QKU35071.1"/>
    <property type="molecule type" value="Genomic_DNA"/>
</dbReference>
<dbReference type="KEGG" id="vg:80518488"/>